<accession>A0A1V4J8K8</accession>
<evidence type="ECO:0000313" key="2">
    <source>
        <dbReference type="Proteomes" id="UP000190648"/>
    </source>
</evidence>
<protein>
    <submittedName>
        <fullName evidence="1">Uncharacterized protein</fullName>
    </submittedName>
</protein>
<sequence>MEVHSGVDLYPHPLKEHTPEQKDVLEGGCDPVESSHWSRLLVGPVTPWKEKPTLAYLAGLMTLWGCTLDQSIPEGSPLMLGLLMENCSPWEGLRYDKKTEMLSFIFSSWTTGRGKERVLVLSETEKDNGSDIVAKTVHPAQEMGHSKEQEMGHSG</sequence>
<dbReference type="Proteomes" id="UP000190648">
    <property type="component" value="Unassembled WGS sequence"/>
</dbReference>
<proteinExistence type="predicted"/>
<dbReference type="EMBL" id="LSYS01008655">
    <property type="protein sequence ID" value="OPJ68107.1"/>
    <property type="molecule type" value="Genomic_DNA"/>
</dbReference>
<keyword evidence="2" id="KW-1185">Reference proteome</keyword>
<evidence type="ECO:0000313" key="1">
    <source>
        <dbReference type="EMBL" id="OPJ68107.1"/>
    </source>
</evidence>
<comment type="caution">
    <text evidence="1">The sequence shown here is derived from an EMBL/GenBank/DDBJ whole genome shotgun (WGS) entry which is preliminary data.</text>
</comment>
<reference evidence="1 2" key="1">
    <citation type="submission" date="2016-02" db="EMBL/GenBank/DDBJ databases">
        <title>Band-tailed pigeon sequencing and assembly.</title>
        <authorList>
            <person name="Soares A.E."/>
            <person name="Novak B.J."/>
            <person name="Rice E.S."/>
            <person name="O'Connell B."/>
            <person name="Chang D."/>
            <person name="Weber S."/>
            <person name="Shapiro B."/>
        </authorList>
    </citation>
    <scope>NUCLEOTIDE SEQUENCE [LARGE SCALE GENOMIC DNA]</scope>
    <source>
        <strain evidence="1">BTP2013</strain>
        <tissue evidence="1">Blood</tissue>
    </source>
</reference>
<organism evidence="1 2">
    <name type="scientific">Patagioenas fasciata monilis</name>
    <dbReference type="NCBI Taxonomy" id="372326"/>
    <lineage>
        <taxon>Eukaryota</taxon>
        <taxon>Metazoa</taxon>
        <taxon>Chordata</taxon>
        <taxon>Craniata</taxon>
        <taxon>Vertebrata</taxon>
        <taxon>Euteleostomi</taxon>
        <taxon>Archelosauria</taxon>
        <taxon>Archosauria</taxon>
        <taxon>Dinosauria</taxon>
        <taxon>Saurischia</taxon>
        <taxon>Theropoda</taxon>
        <taxon>Coelurosauria</taxon>
        <taxon>Aves</taxon>
        <taxon>Neognathae</taxon>
        <taxon>Neoaves</taxon>
        <taxon>Columbimorphae</taxon>
        <taxon>Columbiformes</taxon>
        <taxon>Columbidae</taxon>
        <taxon>Patagioenas</taxon>
    </lineage>
</organism>
<dbReference type="AlphaFoldDB" id="A0A1V4J8K8"/>
<name>A0A1V4J8K8_PATFA</name>
<gene>
    <name evidence="1" type="ORF">AV530_011509</name>
</gene>